<keyword evidence="8" id="KW-1185">Reference proteome</keyword>
<evidence type="ECO:0000256" key="4">
    <source>
        <dbReference type="ARBA" id="ARBA00023002"/>
    </source>
</evidence>
<evidence type="ECO:0000256" key="1">
    <source>
        <dbReference type="ARBA" id="ARBA00001974"/>
    </source>
</evidence>
<accession>A0ABV9EBT6</accession>
<reference evidence="8" key="1">
    <citation type="journal article" date="2019" name="Int. J. Syst. Evol. Microbiol.">
        <title>The Global Catalogue of Microorganisms (GCM) 10K type strain sequencing project: providing services to taxonomists for standard genome sequencing and annotation.</title>
        <authorList>
            <consortium name="The Broad Institute Genomics Platform"/>
            <consortium name="The Broad Institute Genome Sequencing Center for Infectious Disease"/>
            <person name="Wu L."/>
            <person name="Ma J."/>
        </authorList>
    </citation>
    <scope>NUCLEOTIDE SEQUENCE [LARGE SCALE GENOMIC DNA]</scope>
    <source>
        <strain evidence="8">CCUG 49560</strain>
    </source>
</reference>
<evidence type="ECO:0000259" key="5">
    <source>
        <dbReference type="Pfam" id="PF07992"/>
    </source>
</evidence>
<comment type="cofactor">
    <cofactor evidence="1">
        <name>FAD</name>
        <dbReference type="ChEBI" id="CHEBI:57692"/>
    </cofactor>
</comment>
<dbReference type="PANTHER" id="PTHR43557:SF2">
    <property type="entry name" value="RIESKE DOMAIN-CONTAINING PROTEIN-RELATED"/>
    <property type="match status" value="1"/>
</dbReference>
<dbReference type="EMBL" id="JBHSFN010000004">
    <property type="protein sequence ID" value="MFC4586288.1"/>
    <property type="molecule type" value="Genomic_DNA"/>
</dbReference>
<evidence type="ECO:0000259" key="6">
    <source>
        <dbReference type="Pfam" id="PF14759"/>
    </source>
</evidence>
<dbReference type="SUPFAM" id="SSF54862">
    <property type="entry name" value="4Fe-4S ferredoxins"/>
    <property type="match status" value="1"/>
</dbReference>
<dbReference type="Gene3D" id="3.50.50.60">
    <property type="entry name" value="FAD/NAD(P)-binding domain"/>
    <property type="match status" value="2"/>
</dbReference>
<keyword evidence="3" id="KW-0274">FAD</keyword>
<keyword evidence="2" id="KW-0285">Flavoprotein</keyword>
<name>A0ABV9EBT6_9ACTN</name>
<dbReference type="InterPro" id="IPR028202">
    <property type="entry name" value="Reductase_C"/>
</dbReference>
<dbReference type="RefSeq" id="WP_262843631.1">
    <property type="nucleotide sequence ID" value="NZ_JANZYP010000020.1"/>
</dbReference>
<dbReference type="Pfam" id="PF14759">
    <property type="entry name" value="Reductase_C"/>
    <property type="match status" value="1"/>
</dbReference>
<evidence type="ECO:0000313" key="8">
    <source>
        <dbReference type="Proteomes" id="UP001595891"/>
    </source>
</evidence>
<dbReference type="InterPro" id="IPR023753">
    <property type="entry name" value="FAD/NAD-binding_dom"/>
</dbReference>
<dbReference type="PRINTS" id="PR00368">
    <property type="entry name" value="FADPNR"/>
</dbReference>
<dbReference type="InterPro" id="IPR016156">
    <property type="entry name" value="FAD/NAD-linked_Rdtase_dimer_sf"/>
</dbReference>
<feature type="domain" description="Reductase C-terminal" evidence="6">
    <location>
        <begin position="416"/>
        <end position="487"/>
    </location>
</feature>
<protein>
    <submittedName>
        <fullName evidence="7">FAD-dependent oxidoreductase</fullName>
    </submittedName>
</protein>
<keyword evidence="4" id="KW-0560">Oxidoreductase</keyword>
<dbReference type="Gene3D" id="3.30.70.20">
    <property type="match status" value="1"/>
</dbReference>
<feature type="domain" description="FAD/NAD(P)-binding" evidence="5">
    <location>
        <begin position="87"/>
        <end position="393"/>
    </location>
</feature>
<dbReference type="SUPFAM" id="SSF55424">
    <property type="entry name" value="FAD/NAD-linked reductases, dimerisation (C-terminal) domain"/>
    <property type="match status" value="1"/>
</dbReference>
<dbReference type="Pfam" id="PF07992">
    <property type="entry name" value="Pyr_redox_2"/>
    <property type="match status" value="1"/>
</dbReference>
<dbReference type="PANTHER" id="PTHR43557">
    <property type="entry name" value="APOPTOSIS-INDUCING FACTOR 1"/>
    <property type="match status" value="1"/>
</dbReference>
<dbReference type="PRINTS" id="PR00411">
    <property type="entry name" value="PNDRDTASEI"/>
</dbReference>
<sequence>MRVVVDLTRCQGYAQCVFAAPQVFEMRGQEALRYDPDPGDAQRDRVLRAAAACPVQAIHIDRLATHLTGARRVRPPGNGDGPGHRGRVVIVGASLAGLRAAAVLRAEGFTGSLTLIGDELHEPYDRPPLSKQVLAGTVAADQTALPRLDDLDATWLRGRQATGLDVAGKRVRLEDGQEIGYDRLLIATGVRARPWPDPAQAALDGVLGLRTIEDAARLRRRLSAGTGRVLVIGAGFTGSEVASACRELGHPVTVAVRGRSPLVGALGGVIGAVTADLQREHGVDLRCGVTVTALVGDDRGRLRSARLSDGTTLDVETAVVALGTLRNAEWLHDSGLAAGVWGVACDAGCRVFDANGLVTDDIFAAGDITRFPHPVYAYQFLALEHWGNAVAQAEVAAHNMVSDQTRRWPHLSLPVFWSSQFGVNIKCVGVPTFADQVMITQGSPAERRFTAVYGYQGRVTAAVTFDQGMWLEFYQRLIERAAPFPPDLDGAAGPADGARPVPAEIPDRVYAAQGATVVVTGYNPSERRATLVRRPP</sequence>
<gene>
    <name evidence="7" type="ORF">ACFO8L_09405</name>
</gene>
<evidence type="ECO:0000256" key="2">
    <source>
        <dbReference type="ARBA" id="ARBA00022630"/>
    </source>
</evidence>
<evidence type="ECO:0000313" key="7">
    <source>
        <dbReference type="EMBL" id="MFC4586288.1"/>
    </source>
</evidence>
<proteinExistence type="predicted"/>
<dbReference type="SUPFAM" id="SSF51905">
    <property type="entry name" value="FAD/NAD(P)-binding domain"/>
    <property type="match status" value="2"/>
</dbReference>
<evidence type="ECO:0000256" key="3">
    <source>
        <dbReference type="ARBA" id="ARBA00022827"/>
    </source>
</evidence>
<dbReference type="InterPro" id="IPR050446">
    <property type="entry name" value="FAD-oxidoreductase/Apoptosis"/>
</dbReference>
<comment type="caution">
    <text evidence="7">The sequence shown here is derived from an EMBL/GenBank/DDBJ whole genome shotgun (WGS) entry which is preliminary data.</text>
</comment>
<dbReference type="Gene3D" id="3.30.390.30">
    <property type="match status" value="1"/>
</dbReference>
<dbReference type="Proteomes" id="UP001595891">
    <property type="component" value="Unassembled WGS sequence"/>
</dbReference>
<dbReference type="InterPro" id="IPR036188">
    <property type="entry name" value="FAD/NAD-bd_sf"/>
</dbReference>
<dbReference type="Pfam" id="PF13370">
    <property type="entry name" value="Fer4_13"/>
    <property type="match status" value="1"/>
</dbReference>
<organism evidence="7 8">
    <name type="scientific">Sphaerisporangium corydalis</name>
    <dbReference type="NCBI Taxonomy" id="1441875"/>
    <lineage>
        <taxon>Bacteria</taxon>
        <taxon>Bacillati</taxon>
        <taxon>Actinomycetota</taxon>
        <taxon>Actinomycetes</taxon>
        <taxon>Streptosporangiales</taxon>
        <taxon>Streptosporangiaceae</taxon>
        <taxon>Sphaerisporangium</taxon>
    </lineage>
</organism>